<dbReference type="InterPro" id="IPR020904">
    <property type="entry name" value="Sc_DH/Rdtase_CS"/>
</dbReference>
<evidence type="ECO:0000313" key="6">
    <source>
        <dbReference type="Proteomes" id="UP001595556"/>
    </source>
</evidence>
<dbReference type="RefSeq" id="WP_377303154.1">
    <property type="nucleotide sequence ID" value="NZ_CP180191.1"/>
</dbReference>
<dbReference type="InterPro" id="IPR002347">
    <property type="entry name" value="SDR_fam"/>
</dbReference>
<proteinExistence type="inferred from homology"/>
<evidence type="ECO:0000259" key="4">
    <source>
        <dbReference type="SMART" id="SM00822"/>
    </source>
</evidence>
<dbReference type="Pfam" id="PF00106">
    <property type="entry name" value="adh_short"/>
    <property type="match status" value="1"/>
</dbReference>
<keyword evidence="6" id="KW-1185">Reference proteome</keyword>
<protein>
    <submittedName>
        <fullName evidence="5">SDR family NAD(P)-dependent oxidoreductase</fullName>
    </submittedName>
</protein>
<dbReference type="PRINTS" id="PR00080">
    <property type="entry name" value="SDRFAMILY"/>
</dbReference>
<evidence type="ECO:0000256" key="2">
    <source>
        <dbReference type="ARBA" id="ARBA00023002"/>
    </source>
</evidence>
<comment type="similarity">
    <text evidence="1 3">Belongs to the short-chain dehydrogenases/reductases (SDR) family.</text>
</comment>
<reference evidence="6" key="1">
    <citation type="journal article" date="2019" name="Int. J. Syst. Evol. Microbiol.">
        <title>The Global Catalogue of Microorganisms (GCM) 10K type strain sequencing project: providing services to taxonomists for standard genome sequencing and annotation.</title>
        <authorList>
            <consortium name="The Broad Institute Genomics Platform"/>
            <consortium name="The Broad Institute Genome Sequencing Center for Infectious Disease"/>
            <person name="Wu L."/>
            <person name="Ma J."/>
        </authorList>
    </citation>
    <scope>NUCLEOTIDE SEQUENCE [LARGE SCALE GENOMIC DNA]</scope>
    <source>
        <strain evidence="6">KCTC 52168</strain>
    </source>
</reference>
<feature type="domain" description="Ketoreductase" evidence="4">
    <location>
        <begin position="8"/>
        <end position="189"/>
    </location>
</feature>
<dbReference type="InterPro" id="IPR036291">
    <property type="entry name" value="NAD(P)-bd_dom_sf"/>
</dbReference>
<dbReference type="EMBL" id="JBHRTI010000004">
    <property type="protein sequence ID" value="MFC3147779.1"/>
    <property type="molecule type" value="Genomic_DNA"/>
</dbReference>
<evidence type="ECO:0000256" key="3">
    <source>
        <dbReference type="RuleBase" id="RU000363"/>
    </source>
</evidence>
<evidence type="ECO:0000256" key="1">
    <source>
        <dbReference type="ARBA" id="ARBA00006484"/>
    </source>
</evidence>
<dbReference type="SUPFAM" id="SSF51735">
    <property type="entry name" value="NAD(P)-binding Rossmann-fold domains"/>
    <property type="match status" value="1"/>
</dbReference>
<dbReference type="PRINTS" id="PR00081">
    <property type="entry name" value="GDHRDH"/>
</dbReference>
<sequence length="246" mass="24867">MNKPLLHKTALVTGASRGIGAAIAKRLAADGAEVILHFGSGAAEAQAVAAEIRAAGGKASTVQADLAAADGPAKLAAAVTTPTVDILVNNAGVALFAGIDAMSEAEFDRQANINMRSLFFITQKFLPRIPAGGRIINVASAVTRIAFPGIPAYAATKGFVDVLTLQLAAELGKRNITVNAVAPGAIDTQMSAWVRTPEGEQTVAQIQALPGIGQPAHVAGVVGFLAGPDGAWTTGQIVDVSGGTKL</sequence>
<dbReference type="SMART" id="SM00822">
    <property type="entry name" value="PKS_KR"/>
    <property type="match status" value="1"/>
</dbReference>
<accession>A0ABV7H1J4</accession>
<organism evidence="5 6">
    <name type="scientific">Piscinibacterium candidicorallinum</name>
    <dbReference type="NCBI Taxonomy" id="1793872"/>
    <lineage>
        <taxon>Bacteria</taxon>
        <taxon>Pseudomonadati</taxon>
        <taxon>Pseudomonadota</taxon>
        <taxon>Betaproteobacteria</taxon>
        <taxon>Burkholderiales</taxon>
        <taxon>Piscinibacterium</taxon>
    </lineage>
</organism>
<dbReference type="PANTHER" id="PTHR43639">
    <property type="entry name" value="OXIDOREDUCTASE, SHORT-CHAIN DEHYDROGENASE/REDUCTASE FAMILY (AFU_ORTHOLOGUE AFUA_5G02870)"/>
    <property type="match status" value="1"/>
</dbReference>
<evidence type="ECO:0000313" key="5">
    <source>
        <dbReference type="EMBL" id="MFC3147779.1"/>
    </source>
</evidence>
<name>A0ABV7H1J4_9BURK</name>
<keyword evidence="2" id="KW-0560">Oxidoreductase</keyword>
<dbReference type="Gene3D" id="3.40.50.720">
    <property type="entry name" value="NAD(P)-binding Rossmann-like Domain"/>
    <property type="match status" value="1"/>
</dbReference>
<dbReference type="Proteomes" id="UP001595556">
    <property type="component" value="Unassembled WGS sequence"/>
</dbReference>
<comment type="caution">
    <text evidence="5">The sequence shown here is derived from an EMBL/GenBank/DDBJ whole genome shotgun (WGS) entry which is preliminary data.</text>
</comment>
<dbReference type="PANTHER" id="PTHR43639:SF1">
    <property type="entry name" value="SHORT-CHAIN DEHYDROGENASE_REDUCTASE FAMILY PROTEIN"/>
    <property type="match status" value="1"/>
</dbReference>
<gene>
    <name evidence="5" type="ORF">ACFOEN_09005</name>
</gene>
<dbReference type="InterPro" id="IPR057326">
    <property type="entry name" value="KR_dom"/>
</dbReference>
<dbReference type="PROSITE" id="PS00061">
    <property type="entry name" value="ADH_SHORT"/>
    <property type="match status" value="1"/>
</dbReference>